<dbReference type="Proteomes" id="UP000436694">
    <property type="component" value="Unassembled WGS sequence"/>
</dbReference>
<reference evidence="1 2" key="1">
    <citation type="submission" date="2019-10" db="EMBL/GenBank/DDBJ databases">
        <title>Epibacterium sp. nov., isolated from seawater.</title>
        <authorList>
            <person name="Zhang X."/>
            <person name="Li N."/>
        </authorList>
    </citation>
    <scope>NUCLEOTIDE SEQUENCE [LARGE SCALE GENOMIC DNA]</scope>
    <source>
        <strain evidence="1 2">SM1969</strain>
    </source>
</reference>
<dbReference type="SUPFAM" id="SSF53807">
    <property type="entry name" value="Helical backbone' metal receptor"/>
    <property type="match status" value="1"/>
</dbReference>
<evidence type="ECO:0000313" key="2">
    <source>
        <dbReference type="Proteomes" id="UP000436694"/>
    </source>
</evidence>
<dbReference type="Gene3D" id="3.40.50.1980">
    <property type="entry name" value="Nitrogenase molybdenum iron protein domain"/>
    <property type="match status" value="1"/>
</dbReference>
<gene>
    <name evidence="1" type="ORF">GG681_14840</name>
</gene>
<sequence>MLHHSFGTTLIEGTPKRVVSLSFVGHDFLLSLGVVPIALRYWYGGHEHGVFPWGEQLLGDAEPVVRWQFLAPVAKLCCSSKS</sequence>
<dbReference type="EMBL" id="WIXK01000009">
    <property type="protein sequence ID" value="MQY43921.1"/>
    <property type="molecule type" value="Genomic_DNA"/>
</dbReference>
<keyword evidence="2" id="KW-1185">Reference proteome</keyword>
<comment type="caution">
    <text evidence="1">The sequence shown here is derived from an EMBL/GenBank/DDBJ whole genome shotgun (WGS) entry which is preliminary data.</text>
</comment>
<evidence type="ECO:0000313" key="1">
    <source>
        <dbReference type="EMBL" id="MQY43921.1"/>
    </source>
</evidence>
<accession>A0A844B1D7</accession>
<name>A0A844B1D7_9RHOB</name>
<dbReference type="AlphaFoldDB" id="A0A844B1D7"/>
<protein>
    <submittedName>
        <fullName evidence="1">Uncharacterized protein</fullName>
    </submittedName>
</protein>
<dbReference type="RefSeq" id="WP_153548819.1">
    <property type="nucleotide sequence ID" value="NZ_WIXK01000009.1"/>
</dbReference>
<organism evidence="1 2">
    <name type="scientific">Tritonibacter aquimaris</name>
    <dbReference type="NCBI Taxonomy" id="2663379"/>
    <lineage>
        <taxon>Bacteria</taxon>
        <taxon>Pseudomonadati</taxon>
        <taxon>Pseudomonadota</taxon>
        <taxon>Alphaproteobacteria</taxon>
        <taxon>Rhodobacterales</taxon>
        <taxon>Paracoccaceae</taxon>
        <taxon>Tritonibacter</taxon>
    </lineage>
</organism>
<proteinExistence type="predicted"/>